<evidence type="ECO:0000256" key="3">
    <source>
        <dbReference type="ARBA" id="ARBA00013085"/>
    </source>
</evidence>
<dbReference type="InterPro" id="IPR010140">
    <property type="entry name" value="Histidinol_P_phosphatase_HisJ"/>
</dbReference>
<keyword evidence="5 8" id="KW-0378">Hydrolase</keyword>
<evidence type="ECO:0000256" key="1">
    <source>
        <dbReference type="ARBA" id="ARBA00004970"/>
    </source>
</evidence>
<dbReference type="GO" id="GO:0000105">
    <property type="term" value="P:L-histidine biosynthetic process"/>
    <property type="evidence" value="ECO:0007669"/>
    <property type="project" value="UniProtKB-UniRule"/>
</dbReference>
<dbReference type="Pfam" id="PF02811">
    <property type="entry name" value="PHP"/>
    <property type="match status" value="1"/>
</dbReference>
<accession>A0A1M4Y9G5</accession>
<dbReference type="STRING" id="1533.SAMN05443638_12529"/>
<sequence length="257" mass="30029">MLFDSHNHTNFSSDSNMLLEDALKIGKELNLGIISTEHLDLYYPIEDKFKVNVDEYLKTYSPFRGSNYLLGLELGLSKKTYQKSVSLLKDKSFDFIIGSIHAIEDEDISLKLSQEKPNKEVYYKNYLTFMLECINLYDNFDSLGHIDYICRYGSYEDNNINIDEFHDYLEEVFKALLNKNKVLELNTRRLNSKEDFKHLENIYTLYKNLGGKYVTLGSDSHNVSQIGHNFDVAKNLLDKVSLKPIYFKERKPQKLIL</sequence>
<organism evidence="10 11">
    <name type="scientific">Clostridium fallax</name>
    <dbReference type="NCBI Taxonomy" id="1533"/>
    <lineage>
        <taxon>Bacteria</taxon>
        <taxon>Bacillati</taxon>
        <taxon>Bacillota</taxon>
        <taxon>Clostridia</taxon>
        <taxon>Eubacteriales</taxon>
        <taxon>Clostridiaceae</taxon>
        <taxon>Clostridium</taxon>
    </lineage>
</organism>
<proteinExistence type="inferred from homology"/>
<dbReference type="OrthoDB" id="9775255at2"/>
<evidence type="ECO:0000256" key="8">
    <source>
        <dbReference type="RuleBase" id="RU366003"/>
    </source>
</evidence>
<dbReference type="PANTHER" id="PTHR21039">
    <property type="entry name" value="HISTIDINOL PHOSPHATASE-RELATED"/>
    <property type="match status" value="1"/>
</dbReference>
<keyword evidence="11" id="KW-1185">Reference proteome</keyword>
<evidence type="ECO:0000256" key="7">
    <source>
        <dbReference type="ARBA" id="ARBA00049158"/>
    </source>
</evidence>
<dbReference type="PANTHER" id="PTHR21039:SF0">
    <property type="entry name" value="HISTIDINOL-PHOSPHATASE"/>
    <property type="match status" value="1"/>
</dbReference>
<protein>
    <recommendedName>
        <fullName evidence="3 8">Histidinol-phosphatase</fullName>
        <shortName evidence="8">HolPase</shortName>
        <ecNumber evidence="3 8">3.1.3.15</ecNumber>
    </recommendedName>
</protein>
<evidence type="ECO:0000259" key="9">
    <source>
        <dbReference type="Pfam" id="PF02811"/>
    </source>
</evidence>
<evidence type="ECO:0000313" key="10">
    <source>
        <dbReference type="EMBL" id="SHF02507.1"/>
    </source>
</evidence>
<dbReference type="RefSeq" id="WP_072897136.1">
    <property type="nucleotide sequence ID" value="NZ_FQVM01000025.1"/>
</dbReference>
<dbReference type="GO" id="GO:0005737">
    <property type="term" value="C:cytoplasm"/>
    <property type="evidence" value="ECO:0007669"/>
    <property type="project" value="TreeGrafter"/>
</dbReference>
<dbReference type="EMBL" id="FQVM01000025">
    <property type="protein sequence ID" value="SHF02507.1"/>
    <property type="molecule type" value="Genomic_DNA"/>
</dbReference>
<dbReference type="Proteomes" id="UP000184035">
    <property type="component" value="Unassembled WGS sequence"/>
</dbReference>
<name>A0A1M4Y9G5_9CLOT</name>
<evidence type="ECO:0000256" key="2">
    <source>
        <dbReference type="ARBA" id="ARBA00009152"/>
    </source>
</evidence>
<feature type="domain" description="PHP" evidence="9">
    <location>
        <begin position="4"/>
        <end position="187"/>
    </location>
</feature>
<evidence type="ECO:0000256" key="5">
    <source>
        <dbReference type="ARBA" id="ARBA00022801"/>
    </source>
</evidence>
<evidence type="ECO:0000313" key="11">
    <source>
        <dbReference type="Proteomes" id="UP000184035"/>
    </source>
</evidence>
<comment type="pathway">
    <text evidence="1 8">Amino-acid biosynthesis; L-histidine biosynthesis; L-histidine from 5-phospho-alpha-D-ribose 1-diphosphate: step 8/9.</text>
</comment>
<gene>
    <name evidence="10" type="ORF">SAMN05443638_12529</name>
</gene>
<dbReference type="NCBIfam" id="TIGR01856">
    <property type="entry name" value="hisJ_fam"/>
    <property type="match status" value="1"/>
</dbReference>
<evidence type="ECO:0000256" key="6">
    <source>
        <dbReference type="ARBA" id="ARBA00023102"/>
    </source>
</evidence>
<reference evidence="10 11" key="1">
    <citation type="submission" date="2016-11" db="EMBL/GenBank/DDBJ databases">
        <authorList>
            <person name="Jaros S."/>
            <person name="Januszkiewicz K."/>
            <person name="Wedrychowicz H."/>
        </authorList>
    </citation>
    <scope>NUCLEOTIDE SEQUENCE [LARGE SCALE GENOMIC DNA]</scope>
    <source>
        <strain evidence="10 11">DSM 2631</strain>
    </source>
</reference>
<comment type="catalytic activity">
    <reaction evidence="7 8">
        <text>L-histidinol phosphate + H2O = L-histidinol + phosphate</text>
        <dbReference type="Rhea" id="RHEA:14465"/>
        <dbReference type="ChEBI" id="CHEBI:15377"/>
        <dbReference type="ChEBI" id="CHEBI:43474"/>
        <dbReference type="ChEBI" id="CHEBI:57699"/>
        <dbReference type="ChEBI" id="CHEBI:57980"/>
        <dbReference type="EC" id="3.1.3.15"/>
    </reaction>
</comment>
<keyword evidence="4 8" id="KW-0028">Amino-acid biosynthesis</keyword>
<evidence type="ECO:0000256" key="4">
    <source>
        <dbReference type="ARBA" id="ARBA00022605"/>
    </source>
</evidence>
<dbReference type="InterPro" id="IPR016195">
    <property type="entry name" value="Pol/histidinol_Pase-like"/>
</dbReference>
<dbReference type="GO" id="GO:0004401">
    <property type="term" value="F:histidinol-phosphatase activity"/>
    <property type="evidence" value="ECO:0007669"/>
    <property type="project" value="UniProtKB-UniRule"/>
</dbReference>
<dbReference type="SUPFAM" id="SSF89550">
    <property type="entry name" value="PHP domain-like"/>
    <property type="match status" value="1"/>
</dbReference>
<dbReference type="AlphaFoldDB" id="A0A1M4Y9G5"/>
<dbReference type="NCBIfam" id="NF004086">
    <property type="entry name" value="PRK05588.1"/>
    <property type="match status" value="1"/>
</dbReference>
<dbReference type="EC" id="3.1.3.15" evidence="3 8"/>
<comment type="similarity">
    <text evidence="2 8">Belongs to the PHP hydrolase family. HisK subfamily.</text>
</comment>
<keyword evidence="6 8" id="KW-0368">Histidine biosynthesis</keyword>
<dbReference type="Gene3D" id="3.20.20.140">
    <property type="entry name" value="Metal-dependent hydrolases"/>
    <property type="match status" value="1"/>
</dbReference>
<dbReference type="InterPro" id="IPR004013">
    <property type="entry name" value="PHP_dom"/>
</dbReference>
<dbReference type="UniPathway" id="UPA00031">
    <property type="reaction ID" value="UER00013"/>
</dbReference>